<evidence type="ECO:0000313" key="2">
    <source>
        <dbReference type="Proteomes" id="UP001152178"/>
    </source>
</evidence>
<sequence>MAAVLFYAGKAHPDFRLRHPERDGNMSENAGCHVPVWQER</sequence>
<name>A0ABT4QS25_9HYPH</name>
<protein>
    <submittedName>
        <fullName evidence="1">Uncharacterized protein</fullName>
    </submittedName>
</protein>
<keyword evidence="2" id="KW-1185">Reference proteome</keyword>
<organism evidence="1 2">
    <name type="scientific">Mesorhizobium qingshengii</name>
    <dbReference type="NCBI Taxonomy" id="1165689"/>
    <lineage>
        <taxon>Bacteria</taxon>
        <taxon>Pseudomonadati</taxon>
        <taxon>Pseudomonadota</taxon>
        <taxon>Alphaproteobacteria</taxon>
        <taxon>Hyphomicrobiales</taxon>
        <taxon>Phyllobacteriaceae</taxon>
        <taxon>Mesorhizobium</taxon>
    </lineage>
</organism>
<evidence type="ECO:0000313" key="1">
    <source>
        <dbReference type="EMBL" id="MCZ8544391.1"/>
    </source>
</evidence>
<proteinExistence type="predicted"/>
<gene>
    <name evidence="1" type="ORF">OOJ09_09390</name>
</gene>
<dbReference type="Proteomes" id="UP001152178">
    <property type="component" value="Unassembled WGS sequence"/>
</dbReference>
<accession>A0ABT4QS25</accession>
<reference evidence="1" key="1">
    <citation type="submission" date="2022-11" db="EMBL/GenBank/DDBJ databases">
        <authorList>
            <person name="Coimbra C."/>
        </authorList>
    </citation>
    <scope>NUCLEOTIDE SEQUENCE</scope>
    <source>
        <strain evidence="1">Jales19</strain>
    </source>
</reference>
<dbReference type="EMBL" id="JAPFQA010000003">
    <property type="protein sequence ID" value="MCZ8544391.1"/>
    <property type="molecule type" value="Genomic_DNA"/>
</dbReference>
<comment type="caution">
    <text evidence="1">The sequence shown here is derived from an EMBL/GenBank/DDBJ whole genome shotgun (WGS) entry which is preliminary data.</text>
</comment>
<dbReference type="RefSeq" id="WP_269904951.1">
    <property type="nucleotide sequence ID" value="NZ_JAPFQA010000003.1"/>
</dbReference>